<keyword evidence="6 8" id="KW-0472">Membrane</keyword>
<evidence type="ECO:0000256" key="7">
    <source>
        <dbReference type="ARBA" id="ARBA00023237"/>
    </source>
</evidence>
<sequence length="795" mass="86947">MHSNLVALAVAASITAPQTLASQDKVETIEVIGSRIALRTATDSAAPIDIISGEQLQATGMTETAQALQFAAPSYAFPFSSVTDGTDAVRPANLRGMSPDHTLVLVNGKRRHGSALVHTSGTVGKGSSNVDLNAIPMAAIKRIEILRDGAAAQYGSDAIAGVINVVLNDADQGGSIATQVGQTYEGDGEQIRIGLNHGLGLGDDGFLNLSLEAQQKNATNRAGADPRQQYPTLADGSPDPREATFDRNSHHIGNSDYDNYGLFANAGYSLDGDDNLYAFGGISQRESKSGAFYRRALDGRNLPEIYPDGFLPQINPEIIDYSLVLGYEFDLGQWRLDASAGYGSNSFEYRVVNSLNASLGPDSPTEFDAGTLSTEELNLNLDASRYYEFYNDSELVVAMGLSWRNSGYQIEAGDEASYIKGDYQGKSGGSQGFSGFTPESEVDEDRHNLGLYLELENQYSDQWYWAAAVRFEDYSDFGTNTSWKLAGRYDITDNLALRATTNTGFRAPSVQQLYYTSIATFFDPDPDTGEFIPRESGTFNTLSPITQALGIDELEPEISHSYSLGLVYLTDFGLTVTVDAYQIDVDDRIILSGSLDKDASPAIAALFDGTNAESGRFFLNGLDTRTRGLDVVASQEFDLGSWGDLEANLAYAYNSTDIEQVNLPAILDGQEASLFDRREEIRRTDANLHHKGNLGFSHRYGDFTTHLRFNYFGTYTVGYSRSEVKYDASWTTDLSVRYQATDAISLTAGAQNLFDTYPEKRPDDNNFNGIFQYPVTNTPYGFNGGYYFVDLTYRY</sequence>
<feature type="domain" description="TonB-dependent receptor plug" evidence="12">
    <location>
        <begin position="42"/>
        <end position="162"/>
    </location>
</feature>
<dbReference type="Pfam" id="PF00593">
    <property type="entry name" value="TonB_dep_Rec_b-barrel"/>
    <property type="match status" value="1"/>
</dbReference>
<evidence type="ECO:0000256" key="6">
    <source>
        <dbReference type="ARBA" id="ARBA00023136"/>
    </source>
</evidence>
<evidence type="ECO:0000256" key="9">
    <source>
        <dbReference type="RuleBase" id="RU003357"/>
    </source>
</evidence>
<dbReference type="OrthoDB" id="9805434at2"/>
<evidence type="ECO:0000313" key="14">
    <source>
        <dbReference type="Proteomes" id="UP000199527"/>
    </source>
</evidence>
<dbReference type="InterPro" id="IPR000531">
    <property type="entry name" value="Beta-barrel_TonB"/>
</dbReference>
<dbReference type="InterPro" id="IPR036942">
    <property type="entry name" value="Beta-barrel_TonB_sf"/>
</dbReference>
<dbReference type="InterPro" id="IPR012910">
    <property type="entry name" value="Plug_dom"/>
</dbReference>
<dbReference type="InterPro" id="IPR039426">
    <property type="entry name" value="TonB-dep_rcpt-like"/>
</dbReference>
<comment type="subcellular location">
    <subcellularLocation>
        <location evidence="1 8">Cell outer membrane</location>
        <topology evidence="1 8">Multi-pass membrane protein</topology>
    </subcellularLocation>
</comment>
<dbReference type="Pfam" id="PF07715">
    <property type="entry name" value="Plug"/>
    <property type="match status" value="1"/>
</dbReference>
<gene>
    <name evidence="13" type="ORF">SAMN04488540_103250</name>
</gene>
<dbReference type="AlphaFoldDB" id="A0A1G8NVN1"/>
<evidence type="ECO:0000256" key="8">
    <source>
        <dbReference type="PROSITE-ProRule" id="PRU01360"/>
    </source>
</evidence>
<evidence type="ECO:0000256" key="10">
    <source>
        <dbReference type="SAM" id="MobiDB-lite"/>
    </source>
</evidence>
<evidence type="ECO:0000256" key="4">
    <source>
        <dbReference type="ARBA" id="ARBA00022692"/>
    </source>
</evidence>
<evidence type="ECO:0000256" key="2">
    <source>
        <dbReference type="ARBA" id="ARBA00022448"/>
    </source>
</evidence>
<comment type="similarity">
    <text evidence="8 9">Belongs to the TonB-dependent receptor family.</text>
</comment>
<proteinExistence type="inferred from homology"/>
<evidence type="ECO:0000256" key="3">
    <source>
        <dbReference type="ARBA" id="ARBA00022452"/>
    </source>
</evidence>
<dbReference type="Gene3D" id="2.170.130.10">
    <property type="entry name" value="TonB-dependent receptor, plug domain"/>
    <property type="match status" value="1"/>
</dbReference>
<evidence type="ECO:0000256" key="1">
    <source>
        <dbReference type="ARBA" id="ARBA00004571"/>
    </source>
</evidence>
<keyword evidence="14" id="KW-1185">Reference proteome</keyword>
<keyword evidence="5 9" id="KW-0798">TonB box</keyword>
<dbReference type="Gene3D" id="2.40.170.20">
    <property type="entry name" value="TonB-dependent receptor, beta-barrel domain"/>
    <property type="match status" value="1"/>
</dbReference>
<dbReference type="InterPro" id="IPR037066">
    <property type="entry name" value="Plug_dom_sf"/>
</dbReference>
<keyword evidence="4 8" id="KW-0812">Transmembrane</keyword>
<dbReference type="GO" id="GO:0009279">
    <property type="term" value="C:cell outer membrane"/>
    <property type="evidence" value="ECO:0007669"/>
    <property type="project" value="UniProtKB-SubCell"/>
</dbReference>
<accession>A0A1G8NVN1</accession>
<feature type="domain" description="TonB-dependent receptor-like beta-barrel" evidence="11">
    <location>
        <begin position="322"/>
        <end position="753"/>
    </location>
</feature>
<organism evidence="13 14">
    <name type="scientific">Ferrimonas sediminum</name>
    <dbReference type="NCBI Taxonomy" id="718193"/>
    <lineage>
        <taxon>Bacteria</taxon>
        <taxon>Pseudomonadati</taxon>
        <taxon>Pseudomonadota</taxon>
        <taxon>Gammaproteobacteria</taxon>
        <taxon>Alteromonadales</taxon>
        <taxon>Ferrimonadaceae</taxon>
        <taxon>Ferrimonas</taxon>
    </lineage>
</organism>
<evidence type="ECO:0000259" key="11">
    <source>
        <dbReference type="Pfam" id="PF00593"/>
    </source>
</evidence>
<dbReference type="PANTHER" id="PTHR47234">
    <property type="match status" value="1"/>
</dbReference>
<keyword evidence="7 8" id="KW-0998">Cell outer membrane</keyword>
<reference evidence="14" key="1">
    <citation type="submission" date="2016-10" db="EMBL/GenBank/DDBJ databases">
        <authorList>
            <person name="Varghese N."/>
            <person name="Submissions S."/>
        </authorList>
    </citation>
    <scope>NUCLEOTIDE SEQUENCE [LARGE SCALE GENOMIC DNA]</scope>
    <source>
        <strain evidence="14">DSM 23317</strain>
    </source>
</reference>
<dbReference type="CDD" id="cd01347">
    <property type="entry name" value="ligand_gated_channel"/>
    <property type="match status" value="1"/>
</dbReference>
<dbReference type="PROSITE" id="PS52016">
    <property type="entry name" value="TONB_DEPENDENT_REC_3"/>
    <property type="match status" value="1"/>
</dbReference>
<dbReference type="RefSeq" id="WP_090363278.1">
    <property type="nucleotide sequence ID" value="NZ_FNEM01000003.1"/>
</dbReference>
<evidence type="ECO:0000256" key="5">
    <source>
        <dbReference type="ARBA" id="ARBA00023077"/>
    </source>
</evidence>
<keyword evidence="3 8" id="KW-1134">Transmembrane beta strand</keyword>
<evidence type="ECO:0000259" key="12">
    <source>
        <dbReference type="Pfam" id="PF07715"/>
    </source>
</evidence>
<feature type="region of interest" description="Disordered" evidence="10">
    <location>
        <begin position="217"/>
        <end position="243"/>
    </location>
</feature>
<dbReference type="SUPFAM" id="SSF56935">
    <property type="entry name" value="Porins"/>
    <property type="match status" value="1"/>
</dbReference>
<name>A0A1G8NVN1_9GAMM</name>
<keyword evidence="2 8" id="KW-0813">Transport</keyword>
<dbReference type="PANTHER" id="PTHR47234:SF3">
    <property type="entry name" value="SECRETIN_TONB SHORT N-TERMINAL DOMAIN-CONTAINING PROTEIN"/>
    <property type="match status" value="1"/>
</dbReference>
<protein>
    <submittedName>
        <fullName evidence="13">Iron complex outermembrane recepter protein</fullName>
    </submittedName>
</protein>
<dbReference type="EMBL" id="FNEM01000003">
    <property type="protein sequence ID" value="SDI84287.1"/>
    <property type="molecule type" value="Genomic_DNA"/>
</dbReference>
<evidence type="ECO:0000313" key="13">
    <source>
        <dbReference type="EMBL" id="SDI84287.1"/>
    </source>
</evidence>
<dbReference type="Proteomes" id="UP000199527">
    <property type="component" value="Unassembled WGS sequence"/>
</dbReference>